<keyword evidence="3" id="KW-1185">Reference proteome</keyword>
<dbReference type="AlphaFoldDB" id="A0A0D3GGI5"/>
<feature type="region of interest" description="Disordered" evidence="1">
    <location>
        <begin position="27"/>
        <end position="50"/>
    </location>
</feature>
<evidence type="ECO:0000256" key="1">
    <source>
        <dbReference type="SAM" id="MobiDB-lite"/>
    </source>
</evidence>
<evidence type="ECO:0000313" key="2">
    <source>
        <dbReference type="EnsemblPlants" id="OBART06G14580.1"/>
    </source>
</evidence>
<evidence type="ECO:0008006" key="4">
    <source>
        <dbReference type="Google" id="ProtNLM"/>
    </source>
</evidence>
<accession>A0A0D3GGI5</accession>
<name>A0A0D3GGI5_9ORYZ</name>
<reference evidence="2" key="2">
    <citation type="submission" date="2015-03" db="UniProtKB">
        <authorList>
            <consortium name="EnsemblPlants"/>
        </authorList>
    </citation>
    <scope>IDENTIFICATION</scope>
</reference>
<protein>
    <recommendedName>
        <fullName evidence="4">TF-B3 domain-containing protein</fullName>
    </recommendedName>
</protein>
<dbReference type="PaxDb" id="65489-OBART06G14580.1"/>
<evidence type="ECO:0000313" key="3">
    <source>
        <dbReference type="Proteomes" id="UP000026960"/>
    </source>
</evidence>
<proteinExistence type="predicted"/>
<organism evidence="2">
    <name type="scientific">Oryza barthii</name>
    <dbReference type="NCBI Taxonomy" id="65489"/>
    <lineage>
        <taxon>Eukaryota</taxon>
        <taxon>Viridiplantae</taxon>
        <taxon>Streptophyta</taxon>
        <taxon>Embryophyta</taxon>
        <taxon>Tracheophyta</taxon>
        <taxon>Spermatophyta</taxon>
        <taxon>Magnoliopsida</taxon>
        <taxon>Liliopsida</taxon>
        <taxon>Poales</taxon>
        <taxon>Poaceae</taxon>
        <taxon>BOP clade</taxon>
        <taxon>Oryzoideae</taxon>
        <taxon>Oryzeae</taxon>
        <taxon>Oryzinae</taxon>
        <taxon>Oryza</taxon>
    </lineage>
</organism>
<dbReference type="EnsemblPlants" id="OBART06G14580.1">
    <property type="protein sequence ID" value="OBART06G14580.1"/>
    <property type="gene ID" value="OBART06G14580"/>
</dbReference>
<dbReference type="HOGENOM" id="CLU_1605229_0_0_1"/>
<dbReference type="Proteomes" id="UP000026960">
    <property type="component" value="Chromosome 6"/>
</dbReference>
<reference evidence="2" key="1">
    <citation type="journal article" date="2009" name="Rice">
        <title>De Novo Next Generation Sequencing of Plant Genomes.</title>
        <authorList>
            <person name="Rounsley S."/>
            <person name="Marri P.R."/>
            <person name="Yu Y."/>
            <person name="He R."/>
            <person name="Sisneros N."/>
            <person name="Goicoechea J.L."/>
            <person name="Lee S.J."/>
            <person name="Angelova A."/>
            <person name="Kudrna D."/>
            <person name="Luo M."/>
            <person name="Affourtit J."/>
            <person name="Desany B."/>
            <person name="Knight J."/>
            <person name="Niazi F."/>
            <person name="Egholm M."/>
            <person name="Wing R.A."/>
        </authorList>
    </citation>
    <scope>NUCLEOTIDE SEQUENCE [LARGE SCALE GENOMIC DNA]</scope>
    <source>
        <strain evidence="2">cv. IRGC 105608</strain>
    </source>
</reference>
<dbReference type="Gramene" id="OBART06G14580.1">
    <property type="protein sequence ID" value="OBART06G14580.1"/>
    <property type="gene ID" value="OBART06G14580"/>
</dbReference>
<sequence>MGPTRFFFSPLPTPVPYASHTERRLRFSHTECPRSPSRSSPPPVPSHRRPRPSISVALLLRAGSLSMATGFVMRKMDLVVMRAHAPFSVTKENTFRKYNAGNTRQPLMGNKKTISIEVQTPEGISANMLLHMHVNRWPLQLEKRWKDFAAIDGIRLQAICIFLFYKATHVGLTVDPTLD</sequence>